<dbReference type="SUPFAM" id="SSF57667">
    <property type="entry name" value="beta-beta-alpha zinc fingers"/>
    <property type="match status" value="1"/>
</dbReference>
<keyword evidence="3" id="KW-0677">Repeat</keyword>
<keyword evidence="5" id="KW-0862">Zinc</keyword>
<evidence type="ECO:0000256" key="3">
    <source>
        <dbReference type="ARBA" id="ARBA00022737"/>
    </source>
</evidence>
<dbReference type="PANTHER" id="PTHR16515">
    <property type="entry name" value="PR DOMAIN ZINC FINGER PROTEIN"/>
    <property type="match status" value="1"/>
</dbReference>
<keyword evidence="4 7" id="KW-0863">Zinc-finger</keyword>
<dbReference type="Gene3D" id="3.30.160.60">
    <property type="entry name" value="Classic Zinc Finger"/>
    <property type="match status" value="2"/>
</dbReference>
<dbReference type="GO" id="GO:0008270">
    <property type="term" value="F:zinc ion binding"/>
    <property type="evidence" value="ECO:0007669"/>
    <property type="project" value="UniProtKB-KW"/>
</dbReference>
<keyword evidence="6" id="KW-0539">Nucleus</keyword>
<evidence type="ECO:0000259" key="8">
    <source>
        <dbReference type="PROSITE" id="PS50157"/>
    </source>
</evidence>
<dbReference type="FunFam" id="3.30.160.60:FF:001732">
    <property type="entry name" value="Zgc:162936"/>
    <property type="match status" value="1"/>
</dbReference>
<evidence type="ECO:0000256" key="7">
    <source>
        <dbReference type="PROSITE-ProRule" id="PRU00042"/>
    </source>
</evidence>
<dbReference type="InterPro" id="IPR036236">
    <property type="entry name" value="Znf_C2H2_sf"/>
</dbReference>
<dbReference type="PANTHER" id="PTHR16515:SF49">
    <property type="entry name" value="GASTRULA ZINC FINGER PROTEIN XLCGF49.1-LIKE-RELATED"/>
    <property type="match status" value="1"/>
</dbReference>
<dbReference type="GO" id="GO:0043565">
    <property type="term" value="F:sequence-specific DNA binding"/>
    <property type="evidence" value="ECO:0007669"/>
    <property type="project" value="UniProtKB-ARBA"/>
</dbReference>
<dbReference type="GO" id="GO:0005694">
    <property type="term" value="C:chromosome"/>
    <property type="evidence" value="ECO:0007669"/>
    <property type="project" value="UniProtKB-ARBA"/>
</dbReference>
<dbReference type="GO" id="GO:0045893">
    <property type="term" value="P:positive regulation of DNA-templated transcription"/>
    <property type="evidence" value="ECO:0007669"/>
    <property type="project" value="UniProtKB-ARBA"/>
</dbReference>
<evidence type="ECO:0000313" key="9">
    <source>
        <dbReference type="WBParaSite" id="TASK_0000577001-mRNA-1"/>
    </source>
</evidence>
<accession>A0A0R3W6F1</accession>
<evidence type="ECO:0000256" key="2">
    <source>
        <dbReference type="ARBA" id="ARBA00022723"/>
    </source>
</evidence>
<dbReference type="WBParaSite" id="TASK_0000577001-mRNA-1">
    <property type="protein sequence ID" value="TASK_0000577001-mRNA-1"/>
    <property type="gene ID" value="TASK_0000577001"/>
</dbReference>
<name>A0A0R3W6F1_TAEAS</name>
<dbReference type="PROSITE" id="PS00028">
    <property type="entry name" value="ZINC_FINGER_C2H2_1"/>
    <property type="match status" value="1"/>
</dbReference>
<comment type="subcellular location">
    <subcellularLocation>
        <location evidence="1">Nucleus</location>
    </subcellularLocation>
</comment>
<protein>
    <submittedName>
        <fullName evidence="9">C2H2-type domain-containing protein</fullName>
    </submittedName>
</protein>
<evidence type="ECO:0000256" key="5">
    <source>
        <dbReference type="ARBA" id="ARBA00022833"/>
    </source>
</evidence>
<reference evidence="9" key="1">
    <citation type="submission" date="2017-02" db="UniProtKB">
        <authorList>
            <consortium name="WormBaseParasite"/>
        </authorList>
    </citation>
    <scope>IDENTIFICATION</scope>
</reference>
<sequence length="55" mass="6342">LYCEFCKKGFGLLNILKVHLRIHTGEKPYICKICQKSFNQSGMFLKGLNNNCSLF</sequence>
<organism evidence="9">
    <name type="scientific">Taenia asiatica</name>
    <name type="common">Asian tapeworm</name>
    <dbReference type="NCBI Taxonomy" id="60517"/>
    <lineage>
        <taxon>Eukaryota</taxon>
        <taxon>Metazoa</taxon>
        <taxon>Spiralia</taxon>
        <taxon>Lophotrochozoa</taxon>
        <taxon>Platyhelminthes</taxon>
        <taxon>Cestoda</taxon>
        <taxon>Eucestoda</taxon>
        <taxon>Cyclophyllidea</taxon>
        <taxon>Taeniidae</taxon>
        <taxon>Taenia</taxon>
    </lineage>
</organism>
<evidence type="ECO:0000256" key="6">
    <source>
        <dbReference type="ARBA" id="ARBA00023242"/>
    </source>
</evidence>
<keyword evidence="2" id="KW-0479">Metal-binding</keyword>
<dbReference type="AlphaFoldDB" id="A0A0R3W6F1"/>
<dbReference type="InterPro" id="IPR050331">
    <property type="entry name" value="Zinc_finger"/>
</dbReference>
<evidence type="ECO:0000256" key="4">
    <source>
        <dbReference type="ARBA" id="ARBA00022771"/>
    </source>
</evidence>
<dbReference type="GO" id="GO:0005634">
    <property type="term" value="C:nucleus"/>
    <property type="evidence" value="ECO:0007669"/>
    <property type="project" value="UniProtKB-SubCell"/>
</dbReference>
<evidence type="ECO:0000256" key="1">
    <source>
        <dbReference type="ARBA" id="ARBA00004123"/>
    </source>
</evidence>
<feature type="domain" description="C2H2-type" evidence="8">
    <location>
        <begin position="1"/>
        <end position="28"/>
    </location>
</feature>
<dbReference type="STRING" id="60517.A0A0R3W6F1"/>
<proteinExistence type="predicted"/>
<dbReference type="PROSITE" id="PS50157">
    <property type="entry name" value="ZINC_FINGER_C2H2_2"/>
    <property type="match status" value="1"/>
</dbReference>
<dbReference type="InterPro" id="IPR013087">
    <property type="entry name" value="Znf_C2H2_type"/>
</dbReference>